<dbReference type="PROSITE" id="PS51898">
    <property type="entry name" value="TYR_RECOMBINASE"/>
    <property type="match status" value="1"/>
</dbReference>
<dbReference type="PROSITE" id="PS51900">
    <property type="entry name" value="CB"/>
    <property type="match status" value="1"/>
</dbReference>
<dbReference type="InterPro" id="IPR044068">
    <property type="entry name" value="CB"/>
</dbReference>
<evidence type="ECO:0000256" key="2">
    <source>
        <dbReference type="ARBA" id="ARBA00023125"/>
    </source>
</evidence>
<dbReference type="PANTHER" id="PTHR30349">
    <property type="entry name" value="PHAGE INTEGRASE-RELATED"/>
    <property type="match status" value="1"/>
</dbReference>
<name>A0ABV2WZ63_9NOCA</name>
<organism evidence="8 9">
    <name type="scientific">Nocardia rhamnosiphila</name>
    <dbReference type="NCBI Taxonomy" id="426716"/>
    <lineage>
        <taxon>Bacteria</taxon>
        <taxon>Bacillati</taxon>
        <taxon>Actinomycetota</taxon>
        <taxon>Actinomycetes</taxon>
        <taxon>Mycobacteriales</taxon>
        <taxon>Nocardiaceae</taxon>
        <taxon>Nocardia</taxon>
    </lineage>
</organism>
<proteinExistence type="inferred from homology"/>
<keyword evidence="3" id="KW-0233">DNA recombination</keyword>
<dbReference type="InterPro" id="IPR011010">
    <property type="entry name" value="DNA_brk_join_enz"/>
</dbReference>
<evidence type="ECO:0000256" key="1">
    <source>
        <dbReference type="ARBA" id="ARBA00008857"/>
    </source>
</evidence>
<dbReference type="Gene3D" id="1.10.443.10">
    <property type="entry name" value="Intergrase catalytic core"/>
    <property type="match status" value="1"/>
</dbReference>
<dbReference type="Pfam" id="PF22022">
    <property type="entry name" value="Phage_int_M"/>
    <property type="match status" value="1"/>
</dbReference>
<evidence type="ECO:0000313" key="8">
    <source>
        <dbReference type="EMBL" id="MEU1956131.1"/>
    </source>
</evidence>
<feature type="domain" description="Core-binding (CB)" evidence="7">
    <location>
        <begin position="62"/>
        <end position="144"/>
    </location>
</feature>
<dbReference type="PANTHER" id="PTHR30349:SF64">
    <property type="entry name" value="PROPHAGE INTEGRASE INTD-RELATED"/>
    <property type="match status" value="1"/>
</dbReference>
<dbReference type="InterPro" id="IPR013762">
    <property type="entry name" value="Integrase-like_cat_sf"/>
</dbReference>
<dbReference type="CDD" id="cd01189">
    <property type="entry name" value="INT_ICEBs1_C_like"/>
    <property type="match status" value="1"/>
</dbReference>
<comment type="similarity">
    <text evidence="1">Belongs to the 'phage' integrase family.</text>
</comment>
<dbReference type="InterPro" id="IPR050090">
    <property type="entry name" value="Tyrosine_recombinase_XerCD"/>
</dbReference>
<keyword evidence="2 4" id="KW-0238">DNA-binding</keyword>
<gene>
    <name evidence="8" type="ORF">ABZ510_30330</name>
</gene>
<sequence>MATIEPYETNSGKRYQVRYRKPDGKQTKKRGFRRKIDAERFADTVEVSKMTGEYVAPALGRITVGELAPAWLEFKETSVARSNYRTLESGWRIHVQPKWGHVRIADIALPDVESWISKLRKDGHSTTTVVRVHSVLAGILDSAVKANRLRANPARGVDNLPSKTRKRHVYLTAEDVTALANESGQHRALVITLAYTGLRWGEAIALRVRDVDFTRRRLNVHANAVQMGVEHEEGLTKSRKARSVPVAQFVLDELVEQCKNRRRDDLVFGTGTAYLPRPKSTDGWFAYAVRRSGVQRVTPHDLRHTTASLAVSAGANVLALARMLGHSNPAITLKVYADLFDTDLDKLADGIHAAYAPPECAQNVPKTA</sequence>
<feature type="domain" description="Tyr recombinase" evidence="6">
    <location>
        <begin position="166"/>
        <end position="349"/>
    </location>
</feature>
<dbReference type="Gene3D" id="1.10.150.130">
    <property type="match status" value="1"/>
</dbReference>
<keyword evidence="9" id="KW-1185">Reference proteome</keyword>
<feature type="region of interest" description="Disordered" evidence="5">
    <location>
        <begin position="1"/>
        <end position="29"/>
    </location>
</feature>
<evidence type="ECO:0000256" key="3">
    <source>
        <dbReference type="ARBA" id="ARBA00023172"/>
    </source>
</evidence>
<reference evidence="8 9" key="1">
    <citation type="submission" date="2024-06" db="EMBL/GenBank/DDBJ databases">
        <title>The Natural Products Discovery Center: Release of the First 8490 Sequenced Strains for Exploring Actinobacteria Biosynthetic Diversity.</title>
        <authorList>
            <person name="Kalkreuter E."/>
            <person name="Kautsar S.A."/>
            <person name="Yang D."/>
            <person name="Bader C.D."/>
            <person name="Teijaro C.N."/>
            <person name="Fluegel L."/>
            <person name="Davis C.M."/>
            <person name="Simpson J.R."/>
            <person name="Lauterbach L."/>
            <person name="Steele A.D."/>
            <person name="Gui C."/>
            <person name="Meng S."/>
            <person name="Li G."/>
            <person name="Viehrig K."/>
            <person name="Ye F."/>
            <person name="Su P."/>
            <person name="Kiefer A.F."/>
            <person name="Nichols A."/>
            <person name="Cepeda A.J."/>
            <person name="Yan W."/>
            <person name="Fan B."/>
            <person name="Jiang Y."/>
            <person name="Adhikari A."/>
            <person name="Zheng C.-J."/>
            <person name="Schuster L."/>
            <person name="Cowan T.M."/>
            <person name="Smanski M.J."/>
            <person name="Chevrette M.G."/>
            <person name="De Carvalho L.P.S."/>
            <person name="Shen B."/>
        </authorList>
    </citation>
    <scope>NUCLEOTIDE SEQUENCE [LARGE SCALE GENOMIC DNA]</scope>
    <source>
        <strain evidence="8 9">NPDC019708</strain>
    </source>
</reference>
<dbReference type="EMBL" id="JBEYBF010000033">
    <property type="protein sequence ID" value="MEU1956131.1"/>
    <property type="molecule type" value="Genomic_DNA"/>
</dbReference>
<dbReference type="InterPro" id="IPR002104">
    <property type="entry name" value="Integrase_catalytic"/>
</dbReference>
<dbReference type="InterPro" id="IPR053876">
    <property type="entry name" value="Phage_int_M"/>
</dbReference>
<dbReference type="Proteomes" id="UP001550628">
    <property type="component" value="Unassembled WGS sequence"/>
</dbReference>
<dbReference type="Pfam" id="PF00589">
    <property type="entry name" value="Phage_integrase"/>
    <property type="match status" value="1"/>
</dbReference>
<protein>
    <submittedName>
        <fullName evidence="8">Site-specific integrase</fullName>
    </submittedName>
</protein>
<evidence type="ECO:0000256" key="4">
    <source>
        <dbReference type="PROSITE-ProRule" id="PRU01248"/>
    </source>
</evidence>
<evidence type="ECO:0000259" key="7">
    <source>
        <dbReference type="PROSITE" id="PS51900"/>
    </source>
</evidence>
<dbReference type="SUPFAM" id="SSF56349">
    <property type="entry name" value="DNA breaking-rejoining enzymes"/>
    <property type="match status" value="1"/>
</dbReference>
<evidence type="ECO:0000259" key="6">
    <source>
        <dbReference type="PROSITE" id="PS51898"/>
    </source>
</evidence>
<comment type="caution">
    <text evidence="8">The sequence shown here is derived from an EMBL/GenBank/DDBJ whole genome shotgun (WGS) entry which is preliminary data.</text>
</comment>
<evidence type="ECO:0000313" key="9">
    <source>
        <dbReference type="Proteomes" id="UP001550628"/>
    </source>
</evidence>
<evidence type="ECO:0000256" key="5">
    <source>
        <dbReference type="SAM" id="MobiDB-lite"/>
    </source>
</evidence>
<dbReference type="RefSeq" id="WP_356959561.1">
    <property type="nucleotide sequence ID" value="NZ_JBEYBD010000030.1"/>
</dbReference>
<accession>A0ABV2WZ63</accession>
<dbReference type="InterPro" id="IPR010998">
    <property type="entry name" value="Integrase_recombinase_N"/>
</dbReference>